<protein>
    <submittedName>
        <fullName evidence="1">Uncharacterized protein</fullName>
    </submittedName>
</protein>
<comment type="caution">
    <text evidence="1">The sequence shown here is derived from an EMBL/GenBank/DDBJ whole genome shotgun (WGS) entry which is preliminary data.</text>
</comment>
<name>A0ACC2S8V9_9FUNG</name>
<evidence type="ECO:0000313" key="2">
    <source>
        <dbReference type="Proteomes" id="UP001165960"/>
    </source>
</evidence>
<organism evidence="1 2">
    <name type="scientific">Entomophthora muscae</name>
    <dbReference type="NCBI Taxonomy" id="34485"/>
    <lineage>
        <taxon>Eukaryota</taxon>
        <taxon>Fungi</taxon>
        <taxon>Fungi incertae sedis</taxon>
        <taxon>Zoopagomycota</taxon>
        <taxon>Entomophthoromycotina</taxon>
        <taxon>Entomophthoromycetes</taxon>
        <taxon>Entomophthorales</taxon>
        <taxon>Entomophthoraceae</taxon>
        <taxon>Entomophthora</taxon>
    </lineage>
</organism>
<evidence type="ECO:0000313" key="1">
    <source>
        <dbReference type="EMBL" id="KAJ9058839.1"/>
    </source>
</evidence>
<gene>
    <name evidence="1" type="ORF">DSO57_1008060</name>
</gene>
<dbReference type="Proteomes" id="UP001165960">
    <property type="component" value="Unassembled WGS sequence"/>
</dbReference>
<sequence length="381" mass="40730">MLLCIWLLRATGAKLLVGIEEHRVDEILDQVLATLDQVTRNINVFTTLRRAEPHAAQVVQLGRVVIGILDGAGSISAMRKLDGVLFVEKDRPIRAASLLIQPDPPSYGLERVSSRHVLPDPGYTFDSSAGSGVDVYVLDSGIYDEHEDFENRAFKGKNFVVDEDDTDLYGHGTHVAGTVAGKDYGVAKNARVFGVKILNRKGEGTISLAVRAIGYVIKQKEITGRKSIINLSLAGGISRSLNVAVEQAASKHDIPVIVAAGNQHMDACQSSPASASNVLSVGNVDQNNQITRTSNFGSCVSLFAPGAQIISASSLDKSGSRILSGTSMAAPHVAGVAALFWSQEPNLTCEELYRLIKQKATKDILTGIPASTPNLMAFNQL</sequence>
<dbReference type="EMBL" id="QTSX02005704">
    <property type="protein sequence ID" value="KAJ9058839.1"/>
    <property type="molecule type" value="Genomic_DNA"/>
</dbReference>
<accession>A0ACC2S8V9</accession>
<reference evidence="1" key="1">
    <citation type="submission" date="2022-04" db="EMBL/GenBank/DDBJ databases">
        <title>Genome of the entomopathogenic fungus Entomophthora muscae.</title>
        <authorList>
            <person name="Elya C."/>
            <person name="Lovett B.R."/>
            <person name="Lee E."/>
            <person name="Macias A.M."/>
            <person name="Hajek A.E."/>
            <person name="De Bivort B.L."/>
            <person name="Kasson M.T."/>
            <person name="De Fine Licht H.H."/>
            <person name="Stajich J.E."/>
        </authorList>
    </citation>
    <scope>NUCLEOTIDE SEQUENCE</scope>
    <source>
        <strain evidence="1">Berkeley</strain>
    </source>
</reference>
<keyword evidence="2" id="KW-1185">Reference proteome</keyword>
<proteinExistence type="predicted"/>